<dbReference type="InterPro" id="IPR012388">
    <property type="entry name" value="CABLES1/2"/>
</dbReference>
<reference evidence="2" key="1">
    <citation type="submission" date="2007-03" db="EMBL/GenBank/DDBJ databases">
        <title>Annotation of Culex pipiens quinquefasciatus.</title>
        <authorList>
            <consortium name="The Broad Institute Genome Sequencing Platform"/>
            <person name="Atkinson P.W."/>
            <person name="Hemingway J."/>
            <person name="Christensen B.M."/>
            <person name="Higgs S."/>
            <person name="Kodira C."/>
            <person name="Hannick L."/>
            <person name="Megy K."/>
            <person name="O'Leary S."/>
            <person name="Pearson M."/>
            <person name="Haas B.J."/>
            <person name="Mauceli E."/>
            <person name="Wortman J.R."/>
            <person name="Lee N.H."/>
            <person name="Guigo R."/>
            <person name="Stanke M."/>
            <person name="Alvarado L."/>
            <person name="Amedeo P."/>
            <person name="Antoine C.H."/>
            <person name="Arensburger P."/>
            <person name="Bidwell S.L."/>
            <person name="Crawford M."/>
            <person name="Camaro F."/>
            <person name="Devon K."/>
            <person name="Engels R."/>
            <person name="Hammond M."/>
            <person name="Howarth C."/>
            <person name="Koehrsen M."/>
            <person name="Lawson D."/>
            <person name="Montgomery P."/>
            <person name="Nene V."/>
            <person name="Nusbaum C."/>
            <person name="Puiu D."/>
            <person name="Romero-Severson J."/>
            <person name="Severson D.W."/>
            <person name="Shumway M."/>
            <person name="Sisk P."/>
            <person name="Stolte C."/>
            <person name="Zeng Q."/>
            <person name="Eisenstadt E."/>
            <person name="Fraser-Liggett C."/>
            <person name="Strausberg R."/>
            <person name="Galagan J."/>
            <person name="Birren B."/>
            <person name="Collins F.H."/>
        </authorList>
    </citation>
    <scope>NUCLEOTIDE SEQUENCE [LARGE SCALE GENOMIC DNA]</scope>
    <source>
        <strain evidence="2">JHB</strain>
    </source>
</reference>
<sequence length="110" mass="12740">MKRINKLDSRIDFLTISVAYVYFEKLILLNLINKENRKLCAGACMLLSAKLNDVKGEVLKSLIEKTENVFRLSRKELIASEFAVLVALEFSLHVPTSEIYPHYQRLMYES</sequence>
<dbReference type="EnsemblMetazoa" id="CPIJ019832-RA">
    <property type="protein sequence ID" value="CPIJ019832-PA"/>
    <property type="gene ID" value="CPIJ019832"/>
</dbReference>
<reference evidence="3" key="2">
    <citation type="submission" date="2020-05" db="UniProtKB">
        <authorList>
            <consortium name="EnsemblMetazoa"/>
        </authorList>
    </citation>
    <scope>IDENTIFICATION</scope>
    <source>
        <strain evidence="3">JHB</strain>
    </source>
</reference>
<evidence type="ECO:0000313" key="3">
    <source>
        <dbReference type="EnsemblMetazoa" id="CPIJ019832-PA"/>
    </source>
</evidence>
<dbReference type="CDD" id="cd20556">
    <property type="entry name" value="CYCLIN_CABLES"/>
    <property type="match status" value="1"/>
</dbReference>
<name>B0XK71_CULQU</name>
<dbReference type="Pfam" id="PF00134">
    <property type="entry name" value="Cyclin_N"/>
    <property type="match status" value="1"/>
</dbReference>
<proteinExistence type="predicted"/>
<dbReference type="EMBL" id="DS233727">
    <property type="protein sequence ID" value="EDS31378.1"/>
    <property type="molecule type" value="Genomic_DNA"/>
</dbReference>
<dbReference type="InParanoid" id="B0XK71"/>
<dbReference type="HOGENOM" id="CLU_167266_0_0_1"/>
<evidence type="ECO:0000313" key="2">
    <source>
        <dbReference type="EMBL" id="EDS31378.1"/>
    </source>
</evidence>
<feature type="domain" description="Cyclin N-terminal" evidence="1">
    <location>
        <begin position="14"/>
        <end position="92"/>
    </location>
</feature>
<dbReference type="KEGG" id="cqu:CpipJ_CPIJ019832"/>
<dbReference type="PANTHER" id="PTHR22896:SF0">
    <property type="entry name" value="CYCLIN N-TERMINAL DOMAIN-CONTAINING PROTEIN"/>
    <property type="match status" value="1"/>
</dbReference>
<accession>B0XK71</accession>
<keyword evidence="4" id="KW-1185">Reference proteome</keyword>
<dbReference type="SUPFAM" id="SSF47954">
    <property type="entry name" value="Cyclin-like"/>
    <property type="match status" value="1"/>
</dbReference>
<dbReference type="VEuPathDB" id="VectorBase:CPIJ019832"/>
<protein>
    <submittedName>
        <fullName evidence="2 3">Cdk5 and Abl enzyme substrate 1</fullName>
    </submittedName>
</protein>
<dbReference type="InterPro" id="IPR006671">
    <property type="entry name" value="Cyclin_N"/>
</dbReference>
<organism>
    <name type="scientific">Culex quinquefasciatus</name>
    <name type="common">Southern house mosquito</name>
    <name type="synonym">Culex pungens</name>
    <dbReference type="NCBI Taxonomy" id="7176"/>
    <lineage>
        <taxon>Eukaryota</taxon>
        <taxon>Metazoa</taxon>
        <taxon>Ecdysozoa</taxon>
        <taxon>Arthropoda</taxon>
        <taxon>Hexapoda</taxon>
        <taxon>Insecta</taxon>
        <taxon>Pterygota</taxon>
        <taxon>Neoptera</taxon>
        <taxon>Endopterygota</taxon>
        <taxon>Diptera</taxon>
        <taxon>Nematocera</taxon>
        <taxon>Culicoidea</taxon>
        <taxon>Culicidae</taxon>
        <taxon>Culicinae</taxon>
        <taxon>Culicini</taxon>
        <taxon>Culex</taxon>
        <taxon>Culex</taxon>
    </lineage>
</organism>
<evidence type="ECO:0000313" key="4">
    <source>
        <dbReference type="Proteomes" id="UP000002320"/>
    </source>
</evidence>
<dbReference type="PANTHER" id="PTHR22896">
    <property type="entry name" value="CDK5 AND ABL1 ENZYME SUBSTRATE 1"/>
    <property type="match status" value="1"/>
</dbReference>
<dbReference type="InterPro" id="IPR036915">
    <property type="entry name" value="Cyclin-like_sf"/>
</dbReference>
<dbReference type="AlphaFoldDB" id="B0XK71"/>
<dbReference type="Gene3D" id="1.10.472.10">
    <property type="entry name" value="Cyclin-like"/>
    <property type="match status" value="1"/>
</dbReference>
<gene>
    <name evidence="3" type="primary">6054063</name>
    <name evidence="2" type="ORF">CpipJ_CPIJ019832</name>
</gene>
<dbReference type="eggNOG" id="KOG4164">
    <property type="taxonomic scope" value="Eukaryota"/>
</dbReference>
<dbReference type="Proteomes" id="UP000002320">
    <property type="component" value="Unassembled WGS sequence"/>
</dbReference>
<dbReference type="GO" id="GO:0051726">
    <property type="term" value="P:regulation of cell cycle"/>
    <property type="evidence" value="ECO:0007669"/>
    <property type="project" value="InterPro"/>
</dbReference>
<dbReference type="OMA" id="GRITKCN"/>
<dbReference type="OrthoDB" id="5353095at2759"/>
<dbReference type="VEuPathDB" id="VectorBase:CQUJHB012668"/>
<evidence type="ECO:0000259" key="1">
    <source>
        <dbReference type="Pfam" id="PF00134"/>
    </source>
</evidence>
<dbReference type="STRING" id="7176.B0XK71"/>